<dbReference type="RefSeq" id="WP_348713518.1">
    <property type="nucleotide sequence ID" value="NZ_CAXIXY010000007.1"/>
</dbReference>
<evidence type="ECO:0000313" key="2">
    <source>
        <dbReference type="Proteomes" id="UP001497416"/>
    </source>
</evidence>
<name>A0ABP1EX45_9FLAO</name>
<accession>A0ABP1EX45</accession>
<reference evidence="1 2" key="1">
    <citation type="submission" date="2024-05" db="EMBL/GenBank/DDBJ databases">
        <authorList>
            <person name="Duchaud E."/>
        </authorList>
    </citation>
    <scope>NUCLEOTIDE SEQUENCE [LARGE SCALE GENOMIC DNA]</scope>
    <source>
        <strain evidence="1">Ena-SAMPLE-TAB-13-05-2024-13:56:06:370-140302</strain>
    </source>
</reference>
<protein>
    <recommendedName>
        <fullName evidence="3">DUF4178 domain-containing protein</fullName>
    </recommendedName>
</protein>
<sequence>MTEKEQKYYERIKSNFIGKKIKEVYYEVLDYDTDSEFWNISDEIHSVDMNVVFKLDNNQLLQIKWDNEFYCYGVGFESLPKIIKREGFKIISVSDNSTWIKYIDKKISRIRVLWDISEGITTTHFGNKIIKKENSFTKLPQTWELNFDNEKLWISTLEIDDDNRTNFWADHLSVIFTNREQEKHQLIEKASYQELI</sequence>
<keyword evidence="2" id="KW-1185">Reference proteome</keyword>
<comment type="caution">
    <text evidence="1">The sequence shown here is derived from an EMBL/GenBank/DDBJ whole genome shotgun (WGS) entry which is preliminary data.</text>
</comment>
<dbReference type="EMBL" id="CAXIXY010000007">
    <property type="protein sequence ID" value="CAL2093048.1"/>
    <property type="molecule type" value="Genomic_DNA"/>
</dbReference>
<dbReference type="Proteomes" id="UP001497416">
    <property type="component" value="Unassembled WGS sequence"/>
</dbReference>
<evidence type="ECO:0000313" key="1">
    <source>
        <dbReference type="EMBL" id="CAL2093048.1"/>
    </source>
</evidence>
<proteinExistence type="predicted"/>
<gene>
    <name evidence="1" type="ORF">T190607A01A_50125</name>
</gene>
<organism evidence="1 2">
    <name type="scientific">Tenacibaculum platacis</name>
    <dbReference type="NCBI Taxonomy" id="3137852"/>
    <lineage>
        <taxon>Bacteria</taxon>
        <taxon>Pseudomonadati</taxon>
        <taxon>Bacteroidota</taxon>
        <taxon>Flavobacteriia</taxon>
        <taxon>Flavobacteriales</taxon>
        <taxon>Flavobacteriaceae</taxon>
        <taxon>Tenacibaculum</taxon>
    </lineage>
</organism>
<evidence type="ECO:0008006" key="3">
    <source>
        <dbReference type="Google" id="ProtNLM"/>
    </source>
</evidence>